<proteinExistence type="predicted"/>
<dbReference type="EMBL" id="RBIL01000001">
    <property type="protein sequence ID" value="RKQ93808.1"/>
    <property type="molecule type" value="Genomic_DNA"/>
</dbReference>
<dbReference type="OrthoDB" id="5245045at2"/>
<keyword evidence="2" id="KW-1185">Reference proteome</keyword>
<reference evidence="1 2" key="1">
    <citation type="submission" date="2018-10" db="EMBL/GenBank/DDBJ databases">
        <title>Genomic Encyclopedia of Archaeal and Bacterial Type Strains, Phase II (KMG-II): from individual species to whole genera.</title>
        <authorList>
            <person name="Goeker M."/>
        </authorList>
    </citation>
    <scope>NUCLEOTIDE SEQUENCE [LARGE SCALE GENOMIC DNA]</scope>
    <source>
        <strain evidence="1 2">DSM 14954</strain>
    </source>
</reference>
<dbReference type="Proteomes" id="UP000278962">
    <property type="component" value="Unassembled WGS sequence"/>
</dbReference>
<dbReference type="AlphaFoldDB" id="A0A660LFB9"/>
<evidence type="ECO:0008006" key="3">
    <source>
        <dbReference type="Google" id="ProtNLM"/>
    </source>
</evidence>
<dbReference type="RefSeq" id="WP_121252252.1">
    <property type="nucleotide sequence ID" value="NZ_RBIL01000001.1"/>
</dbReference>
<evidence type="ECO:0000313" key="1">
    <source>
        <dbReference type="EMBL" id="RKQ93808.1"/>
    </source>
</evidence>
<evidence type="ECO:0000313" key="2">
    <source>
        <dbReference type="Proteomes" id="UP000278962"/>
    </source>
</evidence>
<gene>
    <name evidence="1" type="ORF">C8N24_3681</name>
</gene>
<accession>A0A660LFB9</accession>
<protein>
    <recommendedName>
        <fullName evidence="3">Nuclear transport factor 2 family protein</fullName>
    </recommendedName>
</protein>
<sequence>MTRRRWLGALAALGLLVAGCGESGKREPQQLALKPSATPSATPERRLPVTDAEKRVIRGWANELRHGDVRAAARYFSVPSEIVNFQPEPLELESARRVVDFNDSLPCGAEVISIIRTVSQLVVGEFELTDRPGGDCGSVAGTRATFAFLVGADEHIKRLILIDAGSMPTPDTTLT</sequence>
<name>A0A660LFB9_9ACTN</name>
<organism evidence="1 2">
    <name type="scientific">Solirubrobacter pauli</name>
    <dbReference type="NCBI Taxonomy" id="166793"/>
    <lineage>
        <taxon>Bacteria</taxon>
        <taxon>Bacillati</taxon>
        <taxon>Actinomycetota</taxon>
        <taxon>Thermoleophilia</taxon>
        <taxon>Solirubrobacterales</taxon>
        <taxon>Solirubrobacteraceae</taxon>
        <taxon>Solirubrobacter</taxon>
    </lineage>
</organism>
<dbReference type="PROSITE" id="PS51257">
    <property type="entry name" value="PROKAR_LIPOPROTEIN"/>
    <property type="match status" value="1"/>
</dbReference>
<comment type="caution">
    <text evidence="1">The sequence shown here is derived from an EMBL/GenBank/DDBJ whole genome shotgun (WGS) entry which is preliminary data.</text>
</comment>